<dbReference type="Gene3D" id="3.20.20.80">
    <property type="entry name" value="Glycosidases"/>
    <property type="match status" value="1"/>
</dbReference>
<feature type="domain" description="Chitobiase/beta-hexosaminidases N-terminal" evidence="10">
    <location>
        <begin position="11"/>
        <end position="180"/>
    </location>
</feature>
<feature type="active site" description="Proton donor" evidence="8">
    <location>
        <position position="533"/>
    </location>
</feature>
<dbReference type="EMBL" id="KQ416373">
    <property type="protein sequence ID" value="KOF97206.1"/>
    <property type="molecule type" value="Genomic_DNA"/>
</dbReference>
<evidence type="ECO:0000256" key="3">
    <source>
        <dbReference type="ARBA" id="ARBA00012663"/>
    </source>
</evidence>
<dbReference type="STRING" id="37653.A0A0L8I6U2"/>
<evidence type="ECO:0000256" key="2">
    <source>
        <dbReference type="ARBA" id="ARBA00006285"/>
    </source>
</evidence>
<evidence type="ECO:0000259" key="10">
    <source>
        <dbReference type="SMART" id="SM01081"/>
    </source>
</evidence>
<dbReference type="GO" id="GO:0004563">
    <property type="term" value="F:beta-N-acetylhexosaminidase activity"/>
    <property type="evidence" value="ECO:0007669"/>
    <property type="project" value="UniProtKB-EC"/>
</dbReference>
<dbReference type="InterPro" id="IPR012291">
    <property type="entry name" value="CBM2_carb-bd_dom_sf"/>
</dbReference>
<dbReference type="SUPFAM" id="SSF81296">
    <property type="entry name" value="E set domains"/>
    <property type="match status" value="1"/>
</dbReference>
<dbReference type="OrthoDB" id="428480at2759"/>
<dbReference type="Pfam" id="PF03173">
    <property type="entry name" value="CHB_HEX"/>
    <property type="match status" value="1"/>
</dbReference>
<evidence type="ECO:0000256" key="1">
    <source>
        <dbReference type="ARBA" id="ARBA00001231"/>
    </source>
</evidence>
<reference evidence="11" key="1">
    <citation type="submission" date="2015-07" db="EMBL/GenBank/DDBJ databases">
        <title>MeaNS - Measles Nucleotide Surveillance Program.</title>
        <authorList>
            <person name="Tran T."/>
            <person name="Druce J."/>
        </authorList>
    </citation>
    <scope>NUCLEOTIDE SEQUENCE</scope>
    <source>
        <strain evidence="11">UCB-OBI-ISO-001</strain>
        <tissue evidence="11">Gonad</tissue>
    </source>
</reference>
<keyword evidence="4" id="KW-0378">Hydrolase</keyword>
<gene>
    <name evidence="11" type="ORF">OCBIM_22030857mg</name>
</gene>
<dbReference type="Gene3D" id="2.60.40.290">
    <property type="match status" value="1"/>
</dbReference>
<evidence type="ECO:0000256" key="4">
    <source>
        <dbReference type="ARBA" id="ARBA00022801"/>
    </source>
</evidence>
<dbReference type="InterPro" id="IPR008965">
    <property type="entry name" value="CBM2/CBM3_carb-bd_dom_sf"/>
</dbReference>
<dbReference type="GO" id="GO:0030203">
    <property type="term" value="P:glycosaminoglycan metabolic process"/>
    <property type="evidence" value="ECO:0007669"/>
    <property type="project" value="TreeGrafter"/>
</dbReference>
<keyword evidence="5" id="KW-0326">Glycosidase</keyword>
<evidence type="ECO:0000256" key="8">
    <source>
        <dbReference type="PIRSR" id="PIRSR625705-1"/>
    </source>
</evidence>
<dbReference type="PANTHER" id="PTHR22600:SF57">
    <property type="entry name" value="BETA-N-ACETYLHEXOSAMINIDASE"/>
    <property type="match status" value="1"/>
</dbReference>
<dbReference type="InterPro" id="IPR029018">
    <property type="entry name" value="Hex-like_dom2"/>
</dbReference>
<dbReference type="SUPFAM" id="SSF51445">
    <property type="entry name" value="(Trans)glycosidases"/>
    <property type="match status" value="1"/>
</dbReference>
<dbReference type="InterPro" id="IPR004866">
    <property type="entry name" value="CHB/HEX_N_dom"/>
</dbReference>
<organism evidence="11">
    <name type="scientific">Octopus bimaculoides</name>
    <name type="common">California two-spotted octopus</name>
    <dbReference type="NCBI Taxonomy" id="37653"/>
    <lineage>
        <taxon>Eukaryota</taxon>
        <taxon>Metazoa</taxon>
        <taxon>Spiralia</taxon>
        <taxon>Lophotrochozoa</taxon>
        <taxon>Mollusca</taxon>
        <taxon>Cephalopoda</taxon>
        <taxon>Coleoidea</taxon>
        <taxon>Octopodiformes</taxon>
        <taxon>Octopoda</taxon>
        <taxon>Incirrata</taxon>
        <taxon>Octopodidae</taxon>
        <taxon>Octopus</taxon>
    </lineage>
</organism>
<name>A0A0L8I6U2_OCTBM</name>
<evidence type="ECO:0000256" key="6">
    <source>
        <dbReference type="ARBA" id="ARBA00030512"/>
    </source>
</evidence>
<dbReference type="InterPro" id="IPR004867">
    <property type="entry name" value="CHB_C_dom"/>
</dbReference>
<dbReference type="SUPFAM" id="SSF55545">
    <property type="entry name" value="beta-N-acetylhexosaminidase-like domain"/>
    <property type="match status" value="1"/>
</dbReference>
<dbReference type="CDD" id="cd02847">
    <property type="entry name" value="E_set_Chitobiase_C"/>
    <property type="match status" value="1"/>
</dbReference>
<proteinExistence type="inferred from homology"/>
<dbReference type="InterPro" id="IPR025705">
    <property type="entry name" value="Beta_hexosaminidase_sua/sub"/>
</dbReference>
<dbReference type="InterPro" id="IPR017853">
    <property type="entry name" value="GH"/>
</dbReference>
<evidence type="ECO:0000256" key="9">
    <source>
        <dbReference type="SAM" id="MobiDB-lite"/>
    </source>
</evidence>
<dbReference type="InterPro" id="IPR013783">
    <property type="entry name" value="Ig-like_fold"/>
</dbReference>
<dbReference type="Pfam" id="PF03174">
    <property type="entry name" value="CHB_HEX_C"/>
    <property type="match status" value="1"/>
</dbReference>
<dbReference type="Pfam" id="PF02838">
    <property type="entry name" value="Glyco_hydro_20b"/>
    <property type="match status" value="1"/>
</dbReference>
<dbReference type="InterPro" id="IPR015883">
    <property type="entry name" value="Glyco_hydro_20_cat"/>
</dbReference>
<feature type="region of interest" description="Disordered" evidence="9">
    <location>
        <begin position="843"/>
        <end position="862"/>
    </location>
</feature>
<dbReference type="GO" id="GO:0016020">
    <property type="term" value="C:membrane"/>
    <property type="evidence" value="ECO:0007669"/>
    <property type="project" value="TreeGrafter"/>
</dbReference>
<dbReference type="SMART" id="SM01081">
    <property type="entry name" value="CHB_HEX"/>
    <property type="match status" value="1"/>
</dbReference>
<dbReference type="Gene3D" id="2.60.40.10">
    <property type="entry name" value="Immunoglobulins"/>
    <property type="match status" value="1"/>
</dbReference>
<dbReference type="InterPro" id="IPR014756">
    <property type="entry name" value="Ig_E-set"/>
</dbReference>
<dbReference type="GO" id="GO:0030247">
    <property type="term" value="F:polysaccharide binding"/>
    <property type="evidence" value="ECO:0007669"/>
    <property type="project" value="InterPro"/>
</dbReference>
<dbReference type="InterPro" id="IPR015882">
    <property type="entry name" value="HEX_bac_N"/>
</dbReference>
<dbReference type="GO" id="GO:0005975">
    <property type="term" value="P:carbohydrate metabolic process"/>
    <property type="evidence" value="ECO:0007669"/>
    <property type="project" value="InterPro"/>
</dbReference>
<evidence type="ECO:0000256" key="5">
    <source>
        <dbReference type="ARBA" id="ARBA00023295"/>
    </source>
</evidence>
<accession>A0A0L8I6U2</accession>
<evidence type="ECO:0000256" key="7">
    <source>
        <dbReference type="ARBA" id="ARBA00033000"/>
    </source>
</evidence>
<dbReference type="EC" id="3.2.1.52" evidence="3"/>
<dbReference type="KEGG" id="obi:106883537"/>
<dbReference type="OMA" id="SANCEIP"/>
<dbReference type="PRINTS" id="PR00738">
    <property type="entry name" value="GLHYDRLASE20"/>
</dbReference>
<dbReference type="SUPFAM" id="SSF49384">
    <property type="entry name" value="Carbohydrate-binding domain"/>
    <property type="match status" value="1"/>
</dbReference>
<protein>
    <recommendedName>
        <fullName evidence="3">beta-N-acetylhexosaminidase</fullName>
        <ecNumber evidence="3">3.2.1.52</ecNumber>
    </recommendedName>
    <alternativeName>
        <fullName evidence="6">Beta-N-acetylhexosaminidase</fullName>
    </alternativeName>
    <alternativeName>
        <fullName evidence="7">N-acetyl-beta-glucosaminidase</fullName>
    </alternativeName>
</protein>
<comment type="catalytic activity">
    <reaction evidence="1">
        <text>Hydrolysis of terminal non-reducing N-acetyl-D-hexosamine residues in N-acetyl-beta-D-hexosaminides.</text>
        <dbReference type="EC" id="3.2.1.52"/>
    </reaction>
</comment>
<comment type="similarity">
    <text evidence="2">Belongs to the glycosyl hydrolase 20 family.</text>
</comment>
<dbReference type="AlphaFoldDB" id="A0A0L8I6U2"/>
<dbReference type="Pfam" id="PF00728">
    <property type="entry name" value="Glyco_hydro_20"/>
    <property type="match status" value="1"/>
</dbReference>
<sequence>MDQKSFDLLTDTLDIHYEVLDNIHQGRKIFKAAITLTNHCSVPLEPGPWAIYLCHIRLIEPKYLSKNSFAELTEYGVKFSHVNGSLFKLEPLESFKTLTNNDSVKIIFLAQYYSVAKTDVLPNWYMTYPDLIPRIIKCTADEDLNFVGQFNKPSQWKRYDYELADGKQRFDIYDPFTPKVRFERNLSAYNSNEEIKPVIPTPLQMVCSKTKCIYLREGNWVIYTKDLTLSKDAEYLSGKLQLKIVSQLPETKYIYLKLVPSVQLPPQNHSFISKEAYTLTVDCLEGVIEITASTSQGLFWGIQSLLSLYKDERIPEVKIVDAPRYEYRGLHVDVVRNFHGKQEMFKLIDSMIMYKMNKLHLHLTDDEGWRIEIPGLEEMTSVGGYRSHSHNTSGNCHILPLLGSGPNSDTSGSGYYSVKDYREILLYATERHVEIIPEVDMPGHCNAAIQAVKSHYEKLCSAGKMEEAAKYMLHESSEVQSPITTQSCQLFHENLLNPGLESTFNFVEMVVLALKEMHEDIAPLRVFHFGGDEVPIDMWEESPACRKLFNSSENIVTLDDLLEHFVRRVAAIVYKHGLSLGAWQDGMVSIDGPFERSNIPQEDVLVYAWQNVWESGKANIAYMLANAGYKVVMSQATHLYFDHPYEPDPEERGLYWAARFIDTEKVFKFIPDDLYANADYKLTGEPLSIDDIKTYEKKIVNLKVPENIIGIQGQLWSELVRTSEQLECMVFPRLIAMAERAWHKASWENETEKSKRDAESTKDWASFAKTLGTKELSRLEQAHIAYHLVPPGARFLEDGRLEVNCTYPGLPIQYSIDNGETWTTQSNEPIHIPSNTKVLLQTSATDRHRSSRQIELLSPNIS</sequence>
<dbReference type="PANTHER" id="PTHR22600">
    <property type="entry name" value="BETA-HEXOSAMINIDASE"/>
    <property type="match status" value="1"/>
</dbReference>
<dbReference type="Gene3D" id="3.30.379.10">
    <property type="entry name" value="Chitobiase/beta-hexosaminidase domain 2-like"/>
    <property type="match status" value="1"/>
</dbReference>
<evidence type="ECO:0000313" key="11">
    <source>
        <dbReference type="EMBL" id="KOF97206.1"/>
    </source>
</evidence>